<gene>
    <name evidence="4" type="ORF">AACH11_19620</name>
</gene>
<evidence type="ECO:0000256" key="1">
    <source>
        <dbReference type="SAM" id="MobiDB-lite"/>
    </source>
</evidence>
<dbReference type="InterPro" id="IPR007314">
    <property type="entry name" value="Cofac_haem-bd_dom"/>
</dbReference>
<dbReference type="Pfam" id="PF04187">
    <property type="entry name" value="Cofac_haem_bdg"/>
    <property type="match status" value="1"/>
</dbReference>
<evidence type="ECO:0000259" key="3">
    <source>
        <dbReference type="Pfam" id="PF04187"/>
    </source>
</evidence>
<name>A0ABU9BEF3_9BURK</name>
<organism evidence="4 5">
    <name type="scientific">Pseudaquabacterium rugosum</name>
    <dbReference type="NCBI Taxonomy" id="2984194"/>
    <lineage>
        <taxon>Bacteria</taxon>
        <taxon>Pseudomonadati</taxon>
        <taxon>Pseudomonadota</taxon>
        <taxon>Betaproteobacteria</taxon>
        <taxon>Burkholderiales</taxon>
        <taxon>Sphaerotilaceae</taxon>
        <taxon>Pseudaquabacterium</taxon>
    </lineage>
</organism>
<protein>
    <submittedName>
        <fullName evidence="4">ChaN family lipoprotein</fullName>
    </submittedName>
</protein>
<proteinExistence type="predicted"/>
<feature type="chain" id="PRO_5046198656" evidence="2">
    <location>
        <begin position="22"/>
        <end position="338"/>
    </location>
</feature>
<dbReference type="SUPFAM" id="SSF159501">
    <property type="entry name" value="EreA/ChaN-like"/>
    <property type="match status" value="1"/>
</dbReference>
<evidence type="ECO:0000313" key="5">
    <source>
        <dbReference type="Proteomes" id="UP001368500"/>
    </source>
</evidence>
<dbReference type="RefSeq" id="WP_341375960.1">
    <property type="nucleotide sequence ID" value="NZ_JBBUTF010000020.1"/>
</dbReference>
<keyword evidence="5" id="KW-1185">Reference proteome</keyword>
<comment type="caution">
    <text evidence="4">The sequence shown here is derived from an EMBL/GenBank/DDBJ whole genome shotgun (WGS) entry which is preliminary data.</text>
</comment>
<evidence type="ECO:0000313" key="4">
    <source>
        <dbReference type="EMBL" id="MEK8028176.1"/>
    </source>
</evidence>
<sequence length="338" mass="35785">MCRAGLALAASWCAATGIARAGDRAPGAAALPVAPWLGPSDRLIDLRDPRQQPLDERLLRERLATTDLLLLGERHDEPEHHVRRGALLLALARQPAGPAAAGAARQRLGVVAEQLLQGRQIPSADAATQGPSALLARLQAAGFDPRIWGWPLYEPLFDPLDLGRRDGLAVEFGGANLPLEQVRRVVREGESALPPALLALLQAAPLGPVARSRLDADLRDSHCGQMPEARLPGMRLAQRARDAAMWQALAAARQRTDLAVLLAGNGHVRLDYGVPVLAAAAQPGWRVLSVGFGVVGEPADGPYDLLWQTPGRPAEDPCVPPPPPSAPPSPLPSARPDA</sequence>
<keyword evidence="2" id="KW-0732">Signal</keyword>
<reference evidence="4 5" key="1">
    <citation type="submission" date="2024-04" db="EMBL/GenBank/DDBJ databases">
        <title>Novel species of the genus Ideonella isolated from streams.</title>
        <authorList>
            <person name="Lu H."/>
        </authorList>
    </citation>
    <scope>NUCLEOTIDE SEQUENCE [LARGE SCALE GENOMIC DNA]</scope>
    <source>
        <strain evidence="4 5">BYS139W</strain>
    </source>
</reference>
<feature type="domain" description="Haem-binding uptake Tiki superfamily ChaN" evidence="3">
    <location>
        <begin position="61"/>
        <end position="275"/>
    </location>
</feature>
<evidence type="ECO:0000256" key="2">
    <source>
        <dbReference type="SAM" id="SignalP"/>
    </source>
</evidence>
<accession>A0ABU9BEF3</accession>
<feature type="compositionally biased region" description="Pro residues" evidence="1">
    <location>
        <begin position="318"/>
        <end position="338"/>
    </location>
</feature>
<dbReference type="EMBL" id="JBBUTF010000020">
    <property type="protein sequence ID" value="MEK8028176.1"/>
    <property type="molecule type" value="Genomic_DNA"/>
</dbReference>
<dbReference type="Proteomes" id="UP001368500">
    <property type="component" value="Unassembled WGS sequence"/>
</dbReference>
<keyword evidence="4" id="KW-0449">Lipoprotein</keyword>
<feature type="signal peptide" evidence="2">
    <location>
        <begin position="1"/>
        <end position="21"/>
    </location>
</feature>
<dbReference type="Gene3D" id="3.40.50.11550">
    <property type="match status" value="2"/>
</dbReference>
<feature type="region of interest" description="Disordered" evidence="1">
    <location>
        <begin position="308"/>
        <end position="338"/>
    </location>
</feature>